<dbReference type="GO" id="GO:0005886">
    <property type="term" value="C:plasma membrane"/>
    <property type="evidence" value="ECO:0007669"/>
    <property type="project" value="InterPro"/>
</dbReference>
<dbReference type="PANTHER" id="PTHR28013">
    <property type="entry name" value="PROTEIN DCV1-RELATED"/>
    <property type="match status" value="1"/>
</dbReference>
<dbReference type="EMBL" id="JAODAN010000012">
    <property type="protein sequence ID" value="KAK1921054.1"/>
    <property type="molecule type" value="Genomic_DNA"/>
</dbReference>
<keyword evidence="3" id="KW-1185">Reference proteome</keyword>
<proteinExistence type="predicted"/>
<keyword evidence="1" id="KW-0812">Transmembrane</keyword>
<sequence length="216" mass="23976">MFRWDECLEGHMLLGMIFNAASIVLLLLVAFSTPYNNSMYFLHTASGTKYRAFGYCEGPVCTPKHVGYDRGPEVVGWLTRTQVLFPIAALLMLLSLLALVTSLLKVGKFLWNSIYFRITALVGAALAVIAETFALILWVTARHRYNASDQPGRATYGPALWLGLAGAIIALLTYATFRTLHRGLWQRITRRACLGGPAYAGKGGMYRANRNVPYHL</sequence>
<gene>
    <name evidence="2" type="ORF">DB88DRAFT_444230</name>
</gene>
<dbReference type="InterPro" id="IPR009571">
    <property type="entry name" value="SUR7/Rim9-like_fungi"/>
</dbReference>
<comment type="caution">
    <text evidence="2">The sequence shown here is derived from an EMBL/GenBank/DDBJ whole genome shotgun (WGS) entry which is preliminary data.</text>
</comment>
<name>A0AAD9CUG7_PAPLA</name>
<evidence type="ECO:0000313" key="2">
    <source>
        <dbReference type="EMBL" id="KAK1921054.1"/>
    </source>
</evidence>
<accession>A0AAD9CUG7</accession>
<feature type="transmembrane region" description="Helical" evidence="1">
    <location>
        <begin position="116"/>
        <end position="139"/>
    </location>
</feature>
<feature type="transmembrane region" description="Helical" evidence="1">
    <location>
        <begin position="12"/>
        <end position="31"/>
    </location>
</feature>
<feature type="transmembrane region" description="Helical" evidence="1">
    <location>
        <begin position="83"/>
        <end position="104"/>
    </location>
</feature>
<reference evidence="2" key="1">
    <citation type="submission" date="2023-02" db="EMBL/GenBank/DDBJ databases">
        <title>Identification and recombinant expression of a fungal hydrolase from Papiliotrema laurentii that hydrolyzes apple cutin and clears colloidal polyester polyurethane.</title>
        <authorList>
            <consortium name="DOE Joint Genome Institute"/>
            <person name="Roman V.A."/>
            <person name="Bojanowski C."/>
            <person name="Crable B.R."/>
            <person name="Wagner D.N."/>
            <person name="Hung C.S."/>
            <person name="Nadeau L.J."/>
            <person name="Schratz L."/>
            <person name="Haridas S."/>
            <person name="Pangilinan J."/>
            <person name="Lipzen A."/>
            <person name="Na H."/>
            <person name="Yan M."/>
            <person name="Ng V."/>
            <person name="Grigoriev I.V."/>
            <person name="Spatafora J.W."/>
            <person name="Barlow D."/>
            <person name="Biffinger J."/>
            <person name="Kelley-Loughnane N."/>
            <person name="Varaljay V.A."/>
            <person name="Crookes-Goodson W.J."/>
        </authorList>
    </citation>
    <scope>NUCLEOTIDE SEQUENCE</scope>
    <source>
        <strain evidence="2">5307AH</strain>
    </source>
</reference>
<keyword evidence="1" id="KW-0472">Membrane</keyword>
<protein>
    <submittedName>
        <fullName evidence="2">Uncharacterized protein</fullName>
    </submittedName>
</protein>
<dbReference type="Pfam" id="PF06687">
    <property type="entry name" value="SUR7"/>
    <property type="match status" value="1"/>
</dbReference>
<dbReference type="PANTHER" id="PTHR28013:SF4">
    <property type="entry name" value="MARVEL DOMAIN-CONTAINING PROTEIN"/>
    <property type="match status" value="1"/>
</dbReference>
<dbReference type="Proteomes" id="UP001182556">
    <property type="component" value="Unassembled WGS sequence"/>
</dbReference>
<dbReference type="InterPro" id="IPR051380">
    <property type="entry name" value="pH-response_reg_palI/RIM9"/>
</dbReference>
<keyword evidence="1" id="KW-1133">Transmembrane helix</keyword>
<dbReference type="GO" id="GO:0035838">
    <property type="term" value="C:growing cell tip"/>
    <property type="evidence" value="ECO:0007669"/>
    <property type="project" value="TreeGrafter"/>
</dbReference>
<evidence type="ECO:0000313" key="3">
    <source>
        <dbReference type="Proteomes" id="UP001182556"/>
    </source>
</evidence>
<organism evidence="2 3">
    <name type="scientific">Papiliotrema laurentii</name>
    <name type="common">Cryptococcus laurentii</name>
    <dbReference type="NCBI Taxonomy" id="5418"/>
    <lineage>
        <taxon>Eukaryota</taxon>
        <taxon>Fungi</taxon>
        <taxon>Dikarya</taxon>
        <taxon>Basidiomycota</taxon>
        <taxon>Agaricomycotina</taxon>
        <taxon>Tremellomycetes</taxon>
        <taxon>Tremellales</taxon>
        <taxon>Rhynchogastremaceae</taxon>
        <taxon>Papiliotrema</taxon>
    </lineage>
</organism>
<evidence type="ECO:0000256" key="1">
    <source>
        <dbReference type="SAM" id="Phobius"/>
    </source>
</evidence>
<feature type="transmembrane region" description="Helical" evidence="1">
    <location>
        <begin position="159"/>
        <end position="177"/>
    </location>
</feature>
<dbReference type="GO" id="GO:0032153">
    <property type="term" value="C:cell division site"/>
    <property type="evidence" value="ECO:0007669"/>
    <property type="project" value="TreeGrafter"/>
</dbReference>
<dbReference type="AlphaFoldDB" id="A0AAD9CUG7"/>